<dbReference type="EMBL" id="MG099939">
    <property type="protein sequence ID" value="ATW60828.1"/>
    <property type="molecule type" value="Genomic_DNA"/>
</dbReference>
<dbReference type="Proteomes" id="UP000240944">
    <property type="component" value="Segment"/>
</dbReference>
<protein>
    <submittedName>
        <fullName evidence="1">Uncharacterized protein</fullName>
    </submittedName>
</protein>
<name>A0A2H4PF70_9CAUD</name>
<reference evidence="2" key="1">
    <citation type="submission" date="2017-10" db="EMBL/GenBank/DDBJ databases">
        <authorList>
            <person name="Banno H."/>
            <person name="Chua N.-H."/>
        </authorList>
    </citation>
    <scope>NUCLEOTIDE SEQUENCE [LARGE SCALE GENOMIC DNA]</scope>
</reference>
<evidence type="ECO:0000313" key="1">
    <source>
        <dbReference type="EMBL" id="ATW60828.1"/>
    </source>
</evidence>
<sequence>MSENITTRIRSVLAESEAADPAVVAEEVLAGASAAERKAWLSQILPRFVADVMRSERNTALNHSARPGRRMPSASAKVAGVRDWWTKFLEARISVGEDWKSVGDLTAEDLSTVVAERRDQAARIHTQADRYEALAELLARHKVSRVRELPSDVVLASGVAVAA</sequence>
<keyword evidence="2" id="KW-1185">Reference proteome</keyword>
<evidence type="ECO:0000313" key="2">
    <source>
        <dbReference type="Proteomes" id="UP000240944"/>
    </source>
</evidence>
<gene>
    <name evidence="1" type="ORF">SEA_BENTHERDUNTHAT_58</name>
</gene>
<proteinExistence type="predicted"/>
<accession>A0A2H4PF70</accession>
<organism evidence="1 2">
    <name type="scientific">Gordonia phage BENtherdunthat</name>
    <dbReference type="NCBI Taxonomy" id="2047830"/>
    <lineage>
        <taxon>Viruses</taxon>
        <taxon>Duplodnaviria</taxon>
        <taxon>Heunggongvirae</taxon>
        <taxon>Uroviricota</taxon>
        <taxon>Caudoviricetes</taxon>
        <taxon>Langleyhallvirinae</taxon>
        <taxon>Getalongvirus</taxon>
        <taxon>Getalongvirus bentherdunthat</taxon>
    </lineage>
</organism>